<comment type="caution">
    <text evidence="3">The sequence shown here is derived from an EMBL/GenBank/DDBJ whole genome shotgun (WGS) entry which is preliminary data.</text>
</comment>
<dbReference type="InterPro" id="IPR013320">
    <property type="entry name" value="ConA-like_dom_sf"/>
</dbReference>
<evidence type="ECO:0000259" key="2">
    <source>
        <dbReference type="PROSITE" id="PS50093"/>
    </source>
</evidence>
<dbReference type="Gene3D" id="2.60.120.200">
    <property type="match status" value="1"/>
</dbReference>
<reference evidence="3 4" key="1">
    <citation type="submission" date="2018-08" db="EMBL/GenBank/DDBJ databases">
        <title>Pallidiluteibacterium maritimus gen. nov., sp. nov., isolated from coastal sediment.</title>
        <authorList>
            <person name="Zhou L.Y."/>
        </authorList>
    </citation>
    <scope>NUCLEOTIDE SEQUENCE [LARGE SCALE GENOMIC DNA]</scope>
    <source>
        <strain evidence="3 4">XSD2</strain>
    </source>
</reference>
<dbReference type="InterPro" id="IPR035986">
    <property type="entry name" value="PKD_dom_sf"/>
</dbReference>
<dbReference type="InterPro" id="IPR013783">
    <property type="entry name" value="Ig-like_fold"/>
</dbReference>
<proteinExistence type="predicted"/>
<dbReference type="GO" id="GO:0010411">
    <property type="term" value="P:xyloglucan metabolic process"/>
    <property type="evidence" value="ECO:0007669"/>
    <property type="project" value="TreeGrafter"/>
</dbReference>
<dbReference type="SUPFAM" id="SSF49299">
    <property type="entry name" value="PKD domain"/>
    <property type="match status" value="2"/>
</dbReference>
<keyword evidence="4" id="KW-1185">Reference proteome</keyword>
<dbReference type="PANTHER" id="PTHR43739:SF5">
    <property type="entry name" value="EXO-ALPHA-SIALIDASE"/>
    <property type="match status" value="1"/>
</dbReference>
<evidence type="ECO:0000313" key="4">
    <source>
        <dbReference type="Proteomes" id="UP000265926"/>
    </source>
</evidence>
<dbReference type="InterPro" id="IPR000601">
    <property type="entry name" value="PKD_dom"/>
</dbReference>
<dbReference type="Proteomes" id="UP000265926">
    <property type="component" value="Unassembled WGS sequence"/>
</dbReference>
<dbReference type="AlphaFoldDB" id="A0A399T9G6"/>
<dbReference type="RefSeq" id="WP_119436325.1">
    <property type="nucleotide sequence ID" value="NZ_QWGR01000001.1"/>
</dbReference>
<dbReference type="InterPro" id="IPR022409">
    <property type="entry name" value="PKD/Chitinase_dom"/>
</dbReference>
<accession>A0A399T9G6</accession>
<name>A0A399T9G6_9BACT</name>
<dbReference type="PANTHER" id="PTHR43739">
    <property type="entry name" value="XYLOGLUCANASE (EUROFUNG)"/>
    <property type="match status" value="1"/>
</dbReference>
<sequence length="1235" mass="136994">MKDTLPTRTIKGILAIILFIGGISCQNKKSVENYTDDYPVWIEMMEQPDVKMAEVRKAFDQYWENHQHFRGDRSKQFEQWYTVNSRRLDEAGKVISAKQVSAEFQRLKLKSGAEMQGNWFNYGPIGVGPRSGVKKDGGRVKDIEFHPTDSSIFSVSTFKGGLFRTKNYGTSWAPLTDNLTEQVYVCEIDNNDPNTIYIGTDLGVYKSINDGESWEPTPVGSETKSLLLKNNNQNVIIAGTEIGIYRSTDGGTSWTLVQVADKVEDLDSHPSNPEIMYAATNGATSEFFRSADGGETWTKNTTFEKGCFMGVAITPAQPDYVYLINLRDHLGEDSFEGFYLSMDAGLNFTKQSGITPCISGYNDDGSISRGQPNYNLFICADPVNADIVYAGGVKSWKSSDKGKTWSLAFNDNTTDGGGLHLDQLNWAYSPHDNNIFAVNDGGVYLLQKDKKFRPLTDGLPIAEVYECTQSQTMKTNVAGGTMHCGVKLNYNGEWFTPWGGDEATCIIDPTNENYIYHLKYEKISRSTDGGFHFQRINAQDADRGYYTGTGTLDHADPNMLYVGLLEVERTKNARAANVDWEKISNFGGSEKIQKVEQSSADRNILYVARGSTFYRSDNASESLPTFSNLTSKLPASGQVSEIATHPTNANLVYILLGSQIYKSADKGNTWSNITENLPGVALLEMTLDKTAKEGIYIGTDIGVYYKDSTMTSWIDYSKDLPGIRVSGMDIYYGDNRDDSFITISTDGRGFWRSLLYGVNGKQPVADFTVDKDNVFTSETISVTNTSPDDPVSTFKWIIEGSSPSVRFEQNPVVVFNKPGSYKITLEVSNSEGTIQKSKNITVNPVMTPEADFTANNTIVFTGGFVLFSDASLNLPLKWEWTFEGGEPASSTEQNPTVTYNSAGTYSVKLKVSNEAGQDSIVKNSYITVTENSGSGDLQVHYAFDNDLSDLSSYKRNLIAFGDYTPEFTSDRNGNSNEAYLTPGNNNQYLSAGYKGIEGNKERTVTAWFKTNSTGPARKTIVSWGRNSEGQMFNLMVFENGRIRVEAGSCNVQSYSGGLNDGQWHHVAVTYNPADGDKLKDIKIYIDGQYDSNRPDGTGESYRSQDVSINTDVNENNIRIGSVQYADYYFPGSIDDVRLYSKSLSDAEISDICGLKTDIFIQKDKKKVVMISGNEMIKVQLNIADLSFFYLYDIKGSLLTIQQLNPGMNEIPAKKGIYIARVKTGNTLETEKVISY</sequence>
<dbReference type="SMART" id="SM00089">
    <property type="entry name" value="PKD"/>
    <property type="match status" value="2"/>
</dbReference>
<dbReference type="Pfam" id="PF18911">
    <property type="entry name" value="PKD_4"/>
    <property type="match status" value="1"/>
</dbReference>
<dbReference type="SUPFAM" id="SSF110296">
    <property type="entry name" value="Oligoxyloglucan reducing end-specific cellobiohydrolase"/>
    <property type="match status" value="2"/>
</dbReference>
<dbReference type="CDD" id="cd15482">
    <property type="entry name" value="Sialidase_non-viral"/>
    <property type="match status" value="1"/>
</dbReference>
<dbReference type="Gene3D" id="2.60.40.10">
    <property type="entry name" value="Immunoglobulins"/>
    <property type="match status" value="2"/>
</dbReference>
<dbReference type="InterPro" id="IPR052025">
    <property type="entry name" value="Xyloglucanase_GH74"/>
</dbReference>
<dbReference type="GO" id="GO:0004553">
    <property type="term" value="F:hydrolase activity, hydrolyzing O-glycosyl compounds"/>
    <property type="evidence" value="ECO:0007669"/>
    <property type="project" value="UniProtKB-ARBA"/>
</dbReference>
<dbReference type="Pfam" id="PF13385">
    <property type="entry name" value="Laminin_G_3"/>
    <property type="match status" value="1"/>
</dbReference>
<dbReference type="InterPro" id="IPR015943">
    <property type="entry name" value="WD40/YVTN_repeat-like_dom_sf"/>
</dbReference>
<dbReference type="PROSITE" id="PS50025">
    <property type="entry name" value="LAM_G_DOMAIN"/>
    <property type="match status" value="1"/>
</dbReference>
<evidence type="ECO:0000259" key="1">
    <source>
        <dbReference type="PROSITE" id="PS50025"/>
    </source>
</evidence>
<dbReference type="OrthoDB" id="9757809at2"/>
<feature type="domain" description="Laminin G" evidence="1">
    <location>
        <begin position="978"/>
        <end position="1152"/>
    </location>
</feature>
<dbReference type="NCBIfam" id="TIGR04183">
    <property type="entry name" value="Por_Secre_tail"/>
    <property type="match status" value="1"/>
</dbReference>
<dbReference type="CDD" id="cd00146">
    <property type="entry name" value="PKD"/>
    <property type="match status" value="2"/>
</dbReference>
<dbReference type="InterPro" id="IPR001791">
    <property type="entry name" value="Laminin_G"/>
</dbReference>
<feature type="domain" description="PKD" evidence="2">
    <location>
        <begin position="848"/>
        <end position="933"/>
    </location>
</feature>
<dbReference type="PROSITE" id="PS51257">
    <property type="entry name" value="PROKAR_LIPOPROTEIN"/>
    <property type="match status" value="1"/>
</dbReference>
<protein>
    <submittedName>
        <fullName evidence="3">PKD domain-containing protein</fullName>
    </submittedName>
</protein>
<dbReference type="PROSITE" id="PS50093">
    <property type="entry name" value="PKD"/>
    <property type="match status" value="2"/>
</dbReference>
<organism evidence="3 4">
    <name type="scientific">Maribellus luteus</name>
    <dbReference type="NCBI Taxonomy" id="2305463"/>
    <lineage>
        <taxon>Bacteria</taxon>
        <taxon>Pseudomonadati</taxon>
        <taxon>Bacteroidota</taxon>
        <taxon>Bacteroidia</taxon>
        <taxon>Marinilabiliales</taxon>
        <taxon>Prolixibacteraceae</taxon>
        <taxon>Maribellus</taxon>
    </lineage>
</organism>
<gene>
    <name evidence="3" type="ORF">D1614_02750</name>
</gene>
<dbReference type="Gene3D" id="2.130.10.10">
    <property type="entry name" value="YVTN repeat-like/Quinoprotein amine dehydrogenase"/>
    <property type="match status" value="3"/>
</dbReference>
<dbReference type="InterPro" id="IPR026444">
    <property type="entry name" value="Secre_tail"/>
</dbReference>
<evidence type="ECO:0000313" key="3">
    <source>
        <dbReference type="EMBL" id="RIJ50857.1"/>
    </source>
</evidence>
<dbReference type="EMBL" id="QWGR01000001">
    <property type="protein sequence ID" value="RIJ50857.1"/>
    <property type="molecule type" value="Genomic_DNA"/>
</dbReference>
<dbReference type="SUPFAM" id="SSF49899">
    <property type="entry name" value="Concanavalin A-like lectins/glucanases"/>
    <property type="match status" value="1"/>
</dbReference>
<feature type="domain" description="PKD" evidence="2">
    <location>
        <begin position="763"/>
        <end position="842"/>
    </location>
</feature>